<feature type="transmembrane region" description="Helical" evidence="6">
    <location>
        <begin position="450"/>
        <end position="474"/>
    </location>
</feature>
<feature type="compositionally biased region" description="Gly residues" evidence="5">
    <location>
        <begin position="713"/>
        <end position="724"/>
    </location>
</feature>
<gene>
    <name evidence="8" type="ORF">OSTQU699_LOCUS3781</name>
</gene>
<proteinExistence type="predicted"/>
<feature type="region of interest" description="Disordered" evidence="5">
    <location>
        <begin position="578"/>
        <end position="617"/>
    </location>
</feature>
<keyword evidence="6" id="KW-0472">Membrane</keyword>
<dbReference type="EMBL" id="CAJHUC010000824">
    <property type="protein sequence ID" value="CAD7698420.1"/>
    <property type="molecule type" value="Genomic_DNA"/>
</dbReference>
<evidence type="ECO:0000313" key="9">
    <source>
        <dbReference type="Proteomes" id="UP000708148"/>
    </source>
</evidence>
<keyword evidence="2 4" id="KW-0863">Zinc-finger</keyword>
<dbReference type="PROSITE" id="PS50089">
    <property type="entry name" value="ZF_RING_2"/>
    <property type="match status" value="1"/>
</dbReference>
<dbReference type="OrthoDB" id="8062037at2759"/>
<dbReference type="GO" id="GO:0061630">
    <property type="term" value="F:ubiquitin protein ligase activity"/>
    <property type="evidence" value="ECO:0007669"/>
    <property type="project" value="TreeGrafter"/>
</dbReference>
<dbReference type="PANTHER" id="PTHR22763">
    <property type="entry name" value="RING ZINC FINGER PROTEIN"/>
    <property type="match status" value="1"/>
</dbReference>
<feature type="transmembrane region" description="Helical" evidence="6">
    <location>
        <begin position="37"/>
        <end position="55"/>
    </location>
</feature>
<feature type="transmembrane region" description="Helical" evidence="6">
    <location>
        <begin position="259"/>
        <end position="279"/>
    </location>
</feature>
<dbReference type="GO" id="GO:0036503">
    <property type="term" value="P:ERAD pathway"/>
    <property type="evidence" value="ECO:0007669"/>
    <property type="project" value="TreeGrafter"/>
</dbReference>
<keyword evidence="1" id="KW-0479">Metal-binding</keyword>
<feature type="compositionally biased region" description="Low complexity" evidence="5">
    <location>
        <begin position="785"/>
        <end position="798"/>
    </location>
</feature>
<reference evidence="8" key="1">
    <citation type="submission" date="2020-12" db="EMBL/GenBank/DDBJ databases">
        <authorList>
            <person name="Iha C."/>
        </authorList>
    </citation>
    <scope>NUCLEOTIDE SEQUENCE</scope>
</reference>
<feature type="transmembrane region" description="Helical" evidence="6">
    <location>
        <begin position="390"/>
        <end position="414"/>
    </location>
</feature>
<evidence type="ECO:0000256" key="2">
    <source>
        <dbReference type="ARBA" id="ARBA00022771"/>
    </source>
</evidence>
<sequence length="823" mass="89049">MRNLRLAGPAARALPVVLGAMAVFGVARMGTGVPLSIWGPVSAGVWFAYAALAGWDRLGYVEQLGVLWGAASAYSFVAFLHKETSFQGWGDVYFFCGPLHEYCTCGFRWNLLGWWKAVTVWNFSIASAVGLQKLALQLGLGGLLPGEEVVTKDSFISVCWRLVPYWLNNWEQNWGTECSSMLFEVPRFALELLVILPCVQILCSRLKILAAAQIRVVVPEQEAGMVSRENIAANVIKGHWEVDPSQRNMMKRLRCNMRIMAFIVCLLVMAGLNSLWVPLRLEQESLNHPRSDMAIEAGQALESGSNTFGLRAQCAACPAGWPFKVADVPGPGPQCMDSDVEYVESLKTAYLDKRQCRDMEILKWSIRKHSVELGRMRDEDHQRMIPLIEIALAMMRFSCEKFFVLLTVYVNYLLFREPPPFARTLVLVNNALSMIFQHVVLYTFPAICWAYGAGVVFSTFVSLIFWAGPLMGAYRHFTKAFMLTLPKDLSPAMPHHVERMGNNCAICWGTLKAAAFNGALTKSAGSALPCGHAFHAACLTQWMDQCLVQQRAPKCPMCQSDIQYRVCVRWPWSQSPALPGTSGAGGANAQVRPVTDQGPQAEAEGGDEDFLFGDPNLQGLLDDMPDILADVVEDEGHVQRILGRHEFDGLIGEDESGASEGEASEEGGEAGGEGGGWDACDNGVDLASSPDSGASPGQSCRTLGAGEDSQGGDWAGSSGGGQDGIGSEDVASLSASFQQLRLREGPSVSRSCMGFGQDGLVASGSEPQLRNSPVEGCEGSTTGYEGHAAGAVSGSARAGEAHRPMGQVVSQLPLEKPWLGPAQ</sequence>
<evidence type="ECO:0000256" key="5">
    <source>
        <dbReference type="SAM" id="MobiDB-lite"/>
    </source>
</evidence>
<dbReference type="Proteomes" id="UP000708148">
    <property type="component" value="Unassembled WGS sequence"/>
</dbReference>
<evidence type="ECO:0000256" key="3">
    <source>
        <dbReference type="ARBA" id="ARBA00022833"/>
    </source>
</evidence>
<keyword evidence="3" id="KW-0862">Zinc</keyword>
<evidence type="ECO:0000256" key="4">
    <source>
        <dbReference type="PROSITE-ProRule" id="PRU00175"/>
    </source>
</evidence>
<feature type="transmembrane region" description="Helical" evidence="6">
    <location>
        <begin position="12"/>
        <end position="31"/>
    </location>
</feature>
<evidence type="ECO:0000259" key="7">
    <source>
        <dbReference type="PROSITE" id="PS50089"/>
    </source>
</evidence>
<comment type="caution">
    <text evidence="8">The sequence shown here is derived from an EMBL/GenBank/DDBJ whole genome shotgun (WGS) entry which is preliminary data.</text>
</comment>
<dbReference type="GO" id="GO:0012505">
    <property type="term" value="C:endomembrane system"/>
    <property type="evidence" value="ECO:0007669"/>
    <property type="project" value="TreeGrafter"/>
</dbReference>
<dbReference type="SUPFAM" id="SSF57850">
    <property type="entry name" value="RING/U-box"/>
    <property type="match status" value="1"/>
</dbReference>
<dbReference type="InterPro" id="IPR050731">
    <property type="entry name" value="HRD1_E3_ubiq-ligases"/>
</dbReference>
<keyword evidence="9" id="KW-1185">Reference proteome</keyword>
<feature type="domain" description="RING-type" evidence="7">
    <location>
        <begin position="504"/>
        <end position="559"/>
    </location>
</feature>
<dbReference type="Gene3D" id="3.30.40.10">
    <property type="entry name" value="Zinc/RING finger domain, C3HC4 (zinc finger)"/>
    <property type="match status" value="1"/>
</dbReference>
<keyword evidence="6" id="KW-1133">Transmembrane helix</keyword>
<dbReference type="PANTHER" id="PTHR22763:SF191">
    <property type="entry name" value="RING FINGER PROTEIN 145 HOMOLOG"/>
    <property type="match status" value="1"/>
</dbReference>
<evidence type="ECO:0000313" key="8">
    <source>
        <dbReference type="EMBL" id="CAD7698420.1"/>
    </source>
</evidence>
<keyword evidence="6" id="KW-0812">Transmembrane</keyword>
<dbReference type="InterPro" id="IPR018957">
    <property type="entry name" value="Znf_C3HC4_RING-type"/>
</dbReference>
<dbReference type="SMART" id="SM00184">
    <property type="entry name" value="RING"/>
    <property type="match status" value="1"/>
</dbReference>
<protein>
    <recommendedName>
        <fullName evidence="7">RING-type domain-containing protein</fullName>
    </recommendedName>
</protein>
<dbReference type="AlphaFoldDB" id="A0A8S1IWQ5"/>
<dbReference type="InterPro" id="IPR001841">
    <property type="entry name" value="Znf_RING"/>
</dbReference>
<feature type="region of interest" description="Disordered" evidence="5">
    <location>
        <begin position="648"/>
        <end position="728"/>
    </location>
</feature>
<name>A0A8S1IWQ5_9CHLO</name>
<organism evidence="8 9">
    <name type="scientific">Ostreobium quekettii</name>
    <dbReference type="NCBI Taxonomy" id="121088"/>
    <lineage>
        <taxon>Eukaryota</taxon>
        <taxon>Viridiplantae</taxon>
        <taxon>Chlorophyta</taxon>
        <taxon>core chlorophytes</taxon>
        <taxon>Ulvophyceae</taxon>
        <taxon>TCBD clade</taxon>
        <taxon>Bryopsidales</taxon>
        <taxon>Ostreobineae</taxon>
        <taxon>Ostreobiaceae</taxon>
        <taxon>Ostreobium</taxon>
    </lineage>
</organism>
<dbReference type="Pfam" id="PF00097">
    <property type="entry name" value="zf-C3HC4"/>
    <property type="match status" value="1"/>
</dbReference>
<feature type="compositionally biased region" description="Polar residues" evidence="5">
    <location>
        <begin position="689"/>
        <end position="701"/>
    </location>
</feature>
<evidence type="ECO:0000256" key="1">
    <source>
        <dbReference type="ARBA" id="ARBA00022723"/>
    </source>
</evidence>
<evidence type="ECO:0000256" key="6">
    <source>
        <dbReference type="SAM" id="Phobius"/>
    </source>
</evidence>
<dbReference type="GO" id="GO:0008270">
    <property type="term" value="F:zinc ion binding"/>
    <property type="evidence" value="ECO:0007669"/>
    <property type="project" value="UniProtKB-KW"/>
</dbReference>
<feature type="compositionally biased region" description="Acidic residues" evidence="5">
    <location>
        <begin position="651"/>
        <end position="668"/>
    </location>
</feature>
<dbReference type="InterPro" id="IPR013083">
    <property type="entry name" value="Znf_RING/FYVE/PHD"/>
</dbReference>
<feature type="region of interest" description="Disordered" evidence="5">
    <location>
        <begin position="759"/>
        <end position="823"/>
    </location>
</feature>
<accession>A0A8S1IWQ5</accession>
<dbReference type="GO" id="GO:0043161">
    <property type="term" value="P:proteasome-mediated ubiquitin-dependent protein catabolic process"/>
    <property type="evidence" value="ECO:0007669"/>
    <property type="project" value="TreeGrafter"/>
</dbReference>